<gene>
    <name evidence="2" type="ORF">EC1_14040</name>
</gene>
<dbReference type="KEGG" id="euc:EC1_14040"/>
<dbReference type="InterPro" id="IPR006674">
    <property type="entry name" value="HD_domain"/>
</dbReference>
<feature type="domain" description="HD" evidence="1">
    <location>
        <begin position="58"/>
        <end position="176"/>
    </location>
</feature>
<dbReference type="STRING" id="717960.EC1_14040"/>
<reference evidence="2 3" key="2">
    <citation type="submission" date="2010-03" db="EMBL/GenBank/DDBJ databases">
        <authorList>
            <person name="Pajon A."/>
        </authorList>
    </citation>
    <scope>NUCLEOTIDE SEQUENCE [LARGE SCALE GENOMIC DNA]</scope>
    <source>
        <strain evidence="2 3">T2-87</strain>
    </source>
</reference>
<keyword evidence="2" id="KW-0378">Hydrolase</keyword>
<dbReference type="SUPFAM" id="SSF109604">
    <property type="entry name" value="HD-domain/PDEase-like"/>
    <property type="match status" value="1"/>
</dbReference>
<reference evidence="2 3" key="1">
    <citation type="submission" date="2010-03" db="EMBL/GenBank/DDBJ databases">
        <title>The genome sequence of Eubacterium cylindroides T2-87.</title>
        <authorList>
            <consortium name="metaHIT consortium -- http://www.metahit.eu/"/>
            <person name="Pajon A."/>
            <person name="Turner K."/>
            <person name="Parkhill J."/>
            <person name="Duncan S."/>
            <person name="Flint H."/>
        </authorList>
    </citation>
    <scope>NUCLEOTIDE SEQUENCE [LARGE SCALE GENOMIC DNA]</scope>
    <source>
        <strain evidence="2 3">T2-87</strain>
    </source>
</reference>
<dbReference type="HOGENOM" id="CLU_026821_0_0_9"/>
<name>D4JF22_9FIRM</name>
<proteinExistence type="predicted"/>
<dbReference type="PANTHER" id="PTHR11373">
    <property type="entry name" value="DEOXYNUCLEOSIDE TRIPHOSPHATE TRIPHOSPHOHYDROLASE"/>
    <property type="match status" value="1"/>
</dbReference>
<organism evidence="2 3">
    <name type="scientific">Faecalitalea cylindroides T2-87</name>
    <dbReference type="NCBI Taxonomy" id="717960"/>
    <lineage>
        <taxon>Bacteria</taxon>
        <taxon>Bacillati</taxon>
        <taxon>Bacillota</taxon>
        <taxon>Erysipelotrichia</taxon>
        <taxon>Erysipelotrichales</taxon>
        <taxon>Erysipelotrichaceae</taxon>
        <taxon>Faecalitalea</taxon>
    </lineage>
</organism>
<accession>D4JF22</accession>
<dbReference type="AlphaFoldDB" id="D4JF22"/>
<dbReference type="GO" id="GO:0008832">
    <property type="term" value="F:dGTPase activity"/>
    <property type="evidence" value="ECO:0007669"/>
    <property type="project" value="TreeGrafter"/>
</dbReference>
<dbReference type="GO" id="GO:0006203">
    <property type="term" value="P:dGTP catabolic process"/>
    <property type="evidence" value="ECO:0007669"/>
    <property type="project" value="TreeGrafter"/>
</dbReference>
<dbReference type="Pfam" id="PF01966">
    <property type="entry name" value="HD"/>
    <property type="match status" value="1"/>
</dbReference>
<evidence type="ECO:0000259" key="1">
    <source>
        <dbReference type="PROSITE" id="PS51831"/>
    </source>
</evidence>
<evidence type="ECO:0000313" key="2">
    <source>
        <dbReference type="EMBL" id="CBK88794.1"/>
    </source>
</evidence>
<dbReference type="PROSITE" id="PS51831">
    <property type="entry name" value="HD"/>
    <property type="match status" value="1"/>
</dbReference>
<dbReference type="InterPro" id="IPR045509">
    <property type="entry name" value="HD_assoc_2"/>
</dbReference>
<protein>
    <submittedName>
        <fullName evidence="2">HD superfamily phosphohydrolases</fullName>
    </submittedName>
</protein>
<dbReference type="Proteomes" id="UP000008801">
    <property type="component" value="Chromosome"/>
</dbReference>
<dbReference type="Gene3D" id="1.10.3210.10">
    <property type="entry name" value="Hypothetical protein af1432"/>
    <property type="match status" value="1"/>
</dbReference>
<dbReference type="SMART" id="SM00471">
    <property type="entry name" value="HDc"/>
    <property type="match status" value="1"/>
</dbReference>
<dbReference type="CDD" id="cd00077">
    <property type="entry name" value="HDc"/>
    <property type="match status" value="1"/>
</dbReference>
<dbReference type="PATRIC" id="fig|717960.3.peg.898"/>
<dbReference type="Pfam" id="PF19276">
    <property type="entry name" value="HD_assoc_2"/>
    <property type="match status" value="1"/>
</dbReference>
<dbReference type="InterPro" id="IPR003607">
    <property type="entry name" value="HD/PDEase_dom"/>
</dbReference>
<evidence type="ECO:0000313" key="3">
    <source>
        <dbReference type="Proteomes" id="UP000008801"/>
    </source>
</evidence>
<sequence length="416" mass="49950">MFNRTNEIKVLRDPIHGYIHVEYQVIWDCINSREFQRLHRIHQLGGDFQVYHTAEHSRFAHSLGVYEIVRRMTSEIPSICESIDEFERIQVLCAALLHDLGHGPFSHFFEKITHRNHEEITVDLIMDPNTEVHKCLIKAHQDLPLKVAMIIEHRHEKEVLNQIISSQLDADRMDYLLRDAYKTGTSYGTFDLERILRTIRVKDEKLCIKESGMHSVEDYIMARYHMYWQVYLHPDAKSYEILIELFFKRYKEIDEIIDVFEIFREGHIITNEEFILMDECRMFYGFQQALFSKDAILRDFATRILDRHLFGWIEDPSIEEEKTVLNRIENKEYYFFKTRSSSKAYLPYQEKDDKQTIWILTQKNELKPLSQCSEIVKALLKMKAQTKMRIYFYKIDPAFLYEYIFFHAIKCFFNFG</sequence>
<dbReference type="EMBL" id="FP929041">
    <property type="protein sequence ID" value="CBK88794.1"/>
    <property type="molecule type" value="Genomic_DNA"/>
</dbReference>
<dbReference type="PANTHER" id="PTHR11373:SF4">
    <property type="entry name" value="DEOXYNUCLEOSIDE TRIPHOSPHATE TRIPHOSPHOHYDROLASE SAMHD1"/>
    <property type="match status" value="1"/>
</dbReference>
<dbReference type="InterPro" id="IPR050135">
    <property type="entry name" value="dGTPase-like"/>
</dbReference>